<keyword evidence="3" id="KW-1185">Reference proteome</keyword>
<name>A0A838AES3_9PSEU</name>
<dbReference type="Proteomes" id="UP000582974">
    <property type="component" value="Unassembled WGS sequence"/>
</dbReference>
<keyword evidence="1" id="KW-0472">Membrane</keyword>
<dbReference type="EMBL" id="JACCKD010000008">
    <property type="protein sequence ID" value="MBA0127772.1"/>
    <property type="molecule type" value="Genomic_DNA"/>
</dbReference>
<evidence type="ECO:0000313" key="3">
    <source>
        <dbReference type="Proteomes" id="UP000582974"/>
    </source>
</evidence>
<evidence type="ECO:0000313" key="2">
    <source>
        <dbReference type="EMBL" id="MBA0127772.1"/>
    </source>
</evidence>
<keyword evidence="1" id="KW-0812">Transmembrane</keyword>
<accession>A0A838AES3</accession>
<gene>
    <name evidence="2" type="ORF">H0B56_19680</name>
</gene>
<evidence type="ECO:0000256" key="1">
    <source>
        <dbReference type="SAM" id="Phobius"/>
    </source>
</evidence>
<feature type="transmembrane region" description="Helical" evidence="1">
    <location>
        <begin position="110"/>
        <end position="130"/>
    </location>
</feature>
<reference evidence="2 3" key="1">
    <citation type="submission" date="2020-07" db="EMBL/GenBank/DDBJ databases">
        <title>Genome of Haloechinothrix sp.</title>
        <authorList>
            <person name="Tang S.-K."/>
            <person name="Yang L."/>
            <person name="Zhu W.-Y."/>
        </authorList>
    </citation>
    <scope>NUCLEOTIDE SEQUENCE [LARGE SCALE GENOMIC DNA]</scope>
    <source>
        <strain evidence="2 3">YIM 98757</strain>
    </source>
</reference>
<proteinExistence type="predicted"/>
<feature type="transmembrane region" description="Helical" evidence="1">
    <location>
        <begin position="48"/>
        <end position="75"/>
    </location>
</feature>
<keyword evidence="1" id="KW-1133">Transmembrane helix</keyword>
<organism evidence="2 3">
    <name type="scientific">Haloechinothrix aidingensis</name>
    <dbReference type="NCBI Taxonomy" id="2752311"/>
    <lineage>
        <taxon>Bacteria</taxon>
        <taxon>Bacillati</taxon>
        <taxon>Actinomycetota</taxon>
        <taxon>Actinomycetes</taxon>
        <taxon>Pseudonocardiales</taxon>
        <taxon>Pseudonocardiaceae</taxon>
        <taxon>Haloechinothrix</taxon>
    </lineage>
</organism>
<comment type="caution">
    <text evidence="2">The sequence shown here is derived from an EMBL/GenBank/DDBJ whole genome shotgun (WGS) entry which is preliminary data.</text>
</comment>
<feature type="transmembrane region" description="Helical" evidence="1">
    <location>
        <begin position="17"/>
        <end position="36"/>
    </location>
</feature>
<protein>
    <submittedName>
        <fullName evidence="2">DUF4383 domain-containing protein</fullName>
    </submittedName>
</protein>
<feature type="transmembrane region" description="Helical" evidence="1">
    <location>
        <begin position="82"/>
        <end position="104"/>
    </location>
</feature>
<dbReference type="Pfam" id="PF14325">
    <property type="entry name" value="DUF4383"/>
    <property type="match status" value="1"/>
</dbReference>
<sequence length="152" mass="16177">MTMAEGSRHQWHTGRQIVMAFMCLVYLALLIGGLFASDGTLGGWNPDASFWIFTASAGLNFLYAGVIVFGVASLVRPVGAQLFGWVLFILFTGLTAYGAASVITGNEGDMLNIGAANVVVYALTAVFGFLEGAGGRRGLRRVRASYTPMEDL</sequence>
<dbReference type="AlphaFoldDB" id="A0A838AES3"/>